<evidence type="ECO:0000256" key="2">
    <source>
        <dbReference type="SAM" id="SignalP"/>
    </source>
</evidence>
<feature type="compositionally biased region" description="Polar residues" evidence="1">
    <location>
        <begin position="310"/>
        <end position="328"/>
    </location>
</feature>
<feature type="compositionally biased region" description="Polar residues" evidence="1">
    <location>
        <begin position="365"/>
        <end position="377"/>
    </location>
</feature>
<feature type="compositionally biased region" description="Polar residues" evidence="1">
    <location>
        <begin position="281"/>
        <end position="296"/>
    </location>
</feature>
<proteinExistence type="predicted"/>
<dbReference type="AlphaFoldDB" id="A0A4U0QCJ4"/>
<feature type="signal peptide" evidence="2">
    <location>
        <begin position="1"/>
        <end position="23"/>
    </location>
</feature>
<reference evidence="3 4" key="1">
    <citation type="submission" date="2019-04" db="EMBL/GenBank/DDBJ databases">
        <title>Chitiniphilus eburnea sp. nov., a novel chitinolytic bacterium isolated from aquaculture sludge.</title>
        <authorList>
            <person name="Sheng M."/>
        </authorList>
    </citation>
    <scope>NUCLEOTIDE SEQUENCE [LARGE SCALE GENOMIC DNA]</scope>
    <source>
        <strain evidence="3 4">HX-2-15</strain>
    </source>
</reference>
<evidence type="ECO:0000256" key="1">
    <source>
        <dbReference type="SAM" id="MobiDB-lite"/>
    </source>
</evidence>
<feature type="compositionally biased region" description="Basic and acidic residues" evidence="1">
    <location>
        <begin position="329"/>
        <end position="347"/>
    </location>
</feature>
<evidence type="ECO:0000313" key="4">
    <source>
        <dbReference type="Proteomes" id="UP000310016"/>
    </source>
</evidence>
<dbReference type="OrthoDB" id="197257at2"/>
<feature type="compositionally biased region" description="Basic and acidic residues" evidence="1">
    <location>
        <begin position="298"/>
        <end position="308"/>
    </location>
</feature>
<accession>A0A4U0QCJ4</accession>
<feature type="compositionally biased region" description="Low complexity" evidence="1">
    <location>
        <begin position="392"/>
        <end position="408"/>
    </location>
</feature>
<dbReference type="Proteomes" id="UP000310016">
    <property type="component" value="Unassembled WGS sequence"/>
</dbReference>
<comment type="caution">
    <text evidence="3">The sequence shown here is derived from an EMBL/GenBank/DDBJ whole genome shotgun (WGS) entry which is preliminary data.</text>
</comment>
<protein>
    <submittedName>
        <fullName evidence="3">DUF3300 domain-containing protein</fullName>
    </submittedName>
</protein>
<dbReference type="Pfam" id="PF11737">
    <property type="entry name" value="DUF3300"/>
    <property type="match status" value="1"/>
</dbReference>
<feature type="region of interest" description="Disordered" evidence="1">
    <location>
        <begin position="281"/>
        <end position="422"/>
    </location>
</feature>
<evidence type="ECO:0000313" key="3">
    <source>
        <dbReference type="EMBL" id="TJZ78850.1"/>
    </source>
</evidence>
<gene>
    <name evidence="3" type="ORF">FAZ21_00760</name>
</gene>
<dbReference type="EMBL" id="SUMF01000001">
    <property type="protein sequence ID" value="TJZ78850.1"/>
    <property type="molecule type" value="Genomic_DNA"/>
</dbReference>
<feature type="chain" id="PRO_5020855650" evidence="2">
    <location>
        <begin position="24"/>
        <end position="422"/>
    </location>
</feature>
<dbReference type="RefSeq" id="WP_136771365.1">
    <property type="nucleotide sequence ID" value="NZ_CP156074.1"/>
</dbReference>
<dbReference type="PANTHER" id="PTHR40269:SF1">
    <property type="entry name" value="OUTER MEMBRANE PROTEIN"/>
    <property type="match status" value="1"/>
</dbReference>
<keyword evidence="2" id="KW-0732">Signal</keyword>
<sequence>MNALRRILVCLLALFALAHTAWADDAKPFKPDELEQLVAPIALYPDSLLAQVMMASTYPLEIVEAERWVKSNPNLKDKALEDALQKQSWDASVKSLTAFPQVLQMMNDKLDWTQRLGDAVLAQQADAMDAVQRLRAKAQAEGNLKSSKEQTVTVVQPTQQQPQQIITIVPAQPEVVYVPTYNPTVVYGAWPYPAYQPFYWYPPGYTAAASFFSFTAGVAVGAALWGGFDWHHDDININVNNYNNFNRTNINRNNVNNVRNNWQHDPGHRGGVQYRDNATQQRFSRGTQGRANTAQARDNFRGRADAERQNLGNVDRSTLQQRGGNLNQTRDHAGNVDRGQINRDHQPQRANNTNRAAPERAGNADRQNLNRTATPQRSAAPRDNAFQGVDRGGSASRAAASRGAASRGNIQRPAGGGGFHRR</sequence>
<dbReference type="InterPro" id="IPR021728">
    <property type="entry name" value="DUF3300"/>
</dbReference>
<organism evidence="3 4">
    <name type="scientific">Chitiniphilus eburneus</name>
    <dbReference type="NCBI Taxonomy" id="2571148"/>
    <lineage>
        <taxon>Bacteria</taxon>
        <taxon>Pseudomonadati</taxon>
        <taxon>Pseudomonadota</taxon>
        <taxon>Betaproteobacteria</taxon>
        <taxon>Neisseriales</taxon>
        <taxon>Chitinibacteraceae</taxon>
        <taxon>Chitiniphilus</taxon>
    </lineage>
</organism>
<dbReference type="PANTHER" id="PTHR40269">
    <property type="entry name" value="OUTER MEMBRANE PROTEIN-RELATED"/>
    <property type="match status" value="1"/>
</dbReference>
<keyword evidence="4" id="KW-1185">Reference proteome</keyword>
<name>A0A4U0QCJ4_9NEIS</name>